<sequence length="73" mass="8001">MNRLLGAGDITTHQAAVFKQAVQGFLVQAVEYAIAKRPSGEPLLQHAKFVDSKQRSDCDAEEALYLCPKSTTH</sequence>
<protein>
    <submittedName>
        <fullName evidence="1">Uncharacterized protein</fullName>
    </submittedName>
</protein>
<comment type="caution">
    <text evidence="1">The sequence shown here is derived from an EMBL/GenBank/DDBJ whole genome shotgun (WGS) entry which is preliminary data.</text>
</comment>
<gene>
    <name evidence="1" type="ORF">ATANTOWER_018500</name>
</gene>
<keyword evidence="2" id="KW-1185">Reference proteome</keyword>
<dbReference type="EMBL" id="JAHUTI010029542">
    <property type="protein sequence ID" value="MED6241043.1"/>
    <property type="molecule type" value="Genomic_DNA"/>
</dbReference>
<accession>A0ABU7ASX7</accession>
<organism evidence="1 2">
    <name type="scientific">Ataeniobius toweri</name>
    <dbReference type="NCBI Taxonomy" id="208326"/>
    <lineage>
        <taxon>Eukaryota</taxon>
        <taxon>Metazoa</taxon>
        <taxon>Chordata</taxon>
        <taxon>Craniata</taxon>
        <taxon>Vertebrata</taxon>
        <taxon>Euteleostomi</taxon>
        <taxon>Actinopterygii</taxon>
        <taxon>Neopterygii</taxon>
        <taxon>Teleostei</taxon>
        <taxon>Neoteleostei</taxon>
        <taxon>Acanthomorphata</taxon>
        <taxon>Ovalentaria</taxon>
        <taxon>Atherinomorphae</taxon>
        <taxon>Cyprinodontiformes</taxon>
        <taxon>Goodeidae</taxon>
        <taxon>Ataeniobius</taxon>
    </lineage>
</organism>
<dbReference type="Proteomes" id="UP001345963">
    <property type="component" value="Unassembled WGS sequence"/>
</dbReference>
<evidence type="ECO:0000313" key="1">
    <source>
        <dbReference type="EMBL" id="MED6241043.1"/>
    </source>
</evidence>
<proteinExistence type="predicted"/>
<evidence type="ECO:0000313" key="2">
    <source>
        <dbReference type="Proteomes" id="UP001345963"/>
    </source>
</evidence>
<name>A0ABU7ASX7_9TELE</name>
<reference evidence="1 2" key="1">
    <citation type="submission" date="2021-07" db="EMBL/GenBank/DDBJ databases">
        <authorList>
            <person name="Palmer J.M."/>
        </authorList>
    </citation>
    <scope>NUCLEOTIDE SEQUENCE [LARGE SCALE GENOMIC DNA]</scope>
    <source>
        <strain evidence="1 2">AT_MEX2019</strain>
        <tissue evidence="1">Muscle</tissue>
    </source>
</reference>